<dbReference type="InterPro" id="IPR000845">
    <property type="entry name" value="Nucleoside_phosphorylase_d"/>
</dbReference>
<dbReference type="OrthoDB" id="1577640at2759"/>
<feature type="domain" description="Nucleoside phosphorylase" evidence="1">
    <location>
        <begin position="15"/>
        <end position="294"/>
    </location>
</feature>
<reference evidence="3" key="1">
    <citation type="journal article" date="2017" name="Genome Biol.">
        <title>Comparative genomics reveals high biological diversity and specific adaptations in the industrially and medically important fungal genus Aspergillus.</title>
        <authorList>
            <person name="de Vries R.P."/>
            <person name="Riley R."/>
            <person name="Wiebenga A."/>
            <person name="Aguilar-Osorio G."/>
            <person name="Amillis S."/>
            <person name="Uchima C.A."/>
            <person name="Anderluh G."/>
            <person name="Asadollahi M."/>
            <person name="Askin M."/>
            <person name="Barry K."/>
            <person name="Battaglia E."/>
            <person name="Bayram O."/>
            <person name="Benocci T."/>
            <person name="Braus-Stromeyer S.A."/>
            <person name="Caldana C."/>
            <person name="Canovas D."/>
            <person name="Cerqueira G.C."/>
            <person name="Chen F."/>
            <person name="Chen W."/>
            <person name="Choi C."/>
            <person name="Clum A."/>
            <person name="Dos Santos R.A."/>
            <person name="Damasio A.R."/>
            <person name="Diallinas G."/>
            <person name="Emri T."/>
            <person name="Fekete E."/>
            <person name="Flipphi M."/>
            <person name="Freyberg S."/>
            <person name="Gallo A."/>
            <person name="Gournas C."/>
            <person name="Habgood R."/>
            <person name="Hainaut M."/>
            <person name="Harispe M.L."/>
            <person name="Henrissat B."/>
            <person name="Hilden K.S."/>
            <person name="Hope R."/>
            <person name="Hossain A."/>
            <person name="Karabika E."/>
            <person name="Karaffa L."/>
            <person name="Karanyi Z."/>
            <person name="Krasevec N."/>
            <person name="Kuo A."/>
            <person name="Kusch H."/>
            <person name="LaButti K."/>
            <person name="Lagendijk E.L."/>
            <person name="Lapidus A."/>
            <person name="Levasseur A."/>
            <person name="Lindquist E."/>
            <person name="Lipzen A."/>
            <person name="Logrieco A.F."/>
            <person name="MacCabe A."/>
            <person name="Maekelae M.R."/>
            <person name="Malavazi I."/>
            <person name="Melin P."/>
            <person name="Meyer V."/>
            <person name="Mielnichuk N."/>
            <person name="Miskei M."/>
            <person name="Molnar A.P."/>
            <person name="Mule G."/>
            <person name="Ngan C.Y."/>
            <person name="Orejas M."/>
            <person name="Orosz E."/>
            <person name="Ouedraogo J.P."/>
            <person name="Overkamp K.M."/>
            <person name="Park H.-S."/>
            <person name="Perrone G."/>
            <person name="Piumi F."/>
            <person name="Punt P.J."/>
            <person name="Ram A.F."/>
            <person name="Ramon A."/>
            <person name="Rauscher S."/>
            <person name="Record E."/>
            <person name="Riano-Pachon D.M."/>
            <person name="Robert V."/>
            <person name="Roehrig J."/>
            <person name="Ruller R."/>
            <person name="Salamov A."/>
            <person name="Salih N.S."/>
            <person name="Samson R.A."/>
            <person name="Sandor E."/>
            <person name="Sanguinetti M."/>
            <person name="Schuetze T."/>
            <person name="Sepcic K."/>
            <person name="Shelest E."/>
            <person name="Sherlock G."/>
            <person name="Sophianopoulou V."/>
            <person name="Squina F.M."/>
            <person name="Sun H."/>
            <person name="Susca A."/>
            <person name="Todd R.B."/>
            <person name="Tsang A."/>
            <person name="Unkles S.E."/>
            <person name="van de Wiele N."/>
            <person name="van Rossen-Uffink D."/>
            <person name="Oliveira J.V."/>
            <person name="Vesth T.C."/>
            <person name="Visser J."/>
            <person name="Yu J.-H."/>
            <person name="Zhou M."/>
            <person name="Andersen M.R."/>
            <person name="Archer D.B."/>
            <person name="Baker S.E."/>
            <person name="Benoit I."/>
            <person name="Brakhage A.A."/>
            <person name="Braus G.H."/>
            <person name="Fischer R."/>
            <person name="Frisvad J.C."/>
            <person name="Goldman G.H."/>
            <person name="Houbraken J."/>
            <person name="Oakley B."/>
            <person name="Pocsi I."/>
            <person name="Scazzocchio C."/>
            <person name="Seiboth B."/>
            <person name="vanKuyk P.A."/>
            <person name="Wortman J."/>
            <person name="Dyer P.S."/>
            <person name="Grigoriev I.V."/>
        </authorList>
    </citation>
    <scope>NUCLEOTIDE SEQUENCE [LARGE SCALE GENOMIC DNA]</scope>
    <source>
        <strain evidence="3">CBS 506.65</strain>
    </source>
</reference>
<dbReference type="PANTHER" id="PTHR46082">
    <property type="entry name" value="ATP/GTP-BINDING PROTEIN-RELATED"/>
    <property type="match status" value="1"/>
</dbReference>
<protein>
    <recommendedName>
        <fullName evidence="1">Nucleoside phosphorylase domain-containing protein</fullName>
    </recommendedName>
</protein>
<dbReference type="VEuPathDB" id="FungiDB:ASPZODRAFT_132348"/>
<accession>A0A1L9SJW5</accession>
<dbReference type="Proteomes" id="UP000184188">
    <property type="component" value="Unassembled WGS sequence"/>
</dbReference>
<name>A0A1L9SJW5_9EURO</name>
<evidence type="ECO:0000313" key="2">
    <source>
        <dbReference type="EMBL" id="OJJ47354.1"/>
    </source>
</evidence>
<dbReference type="RefSeq" id="XP_022581864.1">
    <property type="nucleotide sequence ID" value="XM_022722992.1"/>
</dbReference>
<dbReference type="GO" id="GO:0009116">
    <property type="term" value="P:nucleoside metabolic process"/>
    <property type="evidence" value="ECO:0007669"/>
    <property type="project" value="InterPro"/>
</dbReference>
<dbReference type="GO" id="GO:0003824">
    <property type="term" value="F:catalytic activity"/>
    <property type="evidence" value="ECO:0007669"/>
    <property type="project" value="InterPro"/>
</dbReference>
<keyword evidence="3" id="KW-1185">Reference proteome</keyword>
<dbReference type="PANTHER" id="PTHR46082:SF11">
    <property type="entry name" value="AAA+ ATPASE DOMAIN-CONTAINING PROTEIN-RELATED"/>
    <property type="match status" value="1"/>
</dbReference>
<dbReference type="SUPFAM" id="SSF53167">
    <property type="entry name" value="Purine and uridine phosphorylases"/>
    <property type="match status" value="1"/>
</dbReference>
<proteinExistence type="predicted"/>
<dbReference type="Pfam" id="PF01048">
    <property type="entry name" value="PNP_UDP_1"/>
    <property type="match status" value="1"/>
</dbReference>
<sequence length="316" mass="35245">MPAHQMNPALDQYTVGWICALPEEYKAGVRMLDVVFPGLDVRQLGDNNTYTFGRVGAHHVVIGSLPLGRYGTNSAAVVARDMARTFPNVRYSLLVGIGGGAPTRERDIRLGDVVVSVPQPTFGGVVQYDLGIDQGGGQFRRTGYLSPPPVLFLGAIPELRRRQNDPRKPDRIAEHIQRMKDVPAFRRPQHDQLYRSDYHHQGGTTCRSCSPGACVQRPQQFNTREIATHYGTIASGNTLVKDPAMRDRYAHDPELNVLCFEMEAAGLMNNIPCLVIRGICDYCDSHKNDEWHNYAALTASAYARELLLIIRPERSF</sequence>
<dbReference type="Gene3D" id="3.40.50.1580">
    <property type="entry name" value="Nucleoside phosphorylase domain"/>
    <property type="match status" value="1"/>
</dbReference>
<dbReference type="InterPro" id="IPR035994">
    <property type="entry name" value="Nucleoside_phosphorylase_sf"/>
</dbReference>
<evidence type="ECO:0000313" key="3">
    <source>
        <dbReference type="Proteomes" id="UP000184188"/>
    </source>
</evidence>
<dbReference type="EMBL" id="KV878341">
    <property type="protein sequence ID" value="OJJ47354.1"/>
    <property type="molecule type" value="Genomic_DNA"/>
</dbReference>
<organism evidence="2 3">
    <name type="scientific">Penicilliopsis zonata CBS 506.65</name>
    <dbReference type="NCBI Taxonomy" id="1073090"/>
    <lineage>
        <taxon>Eukaryota</taxon>
        <taxon>Fungi</taxon>
        <taxon>Dikarya</taxon>
        <taxon>Ascomycota</taxon>
        <taxon>Pezizomycotina</taxon>
        <taxon>Eurotiomycetes</taxon>
        <taxon>Eurotiomycetidae</taxon>
        <taxon>Eurotiales</taxon>
        <taxon>Aspergillaceae</taxon>
        <taxon>Penicilliopsis</taxon>
    </lineage>
</organism>
<evidence type="ECO:0000259" key="1">
    <source>
        <dbReference type="Pfam" id="PF01048"/>
    </source>
</evidence>
<dbReference type="InterPro" id="IPR053137">
    <property type="entry name" value="NLR-like"/>
</dbReference>
<gene>
    <name evidence="2" type="ORF">ASPZODRAFT_132348</name>
</gene>
<dbReference type="STRING" id="1073090.A0A1L9SJW5"/>
<dbReference type="AlphaFoldDB" id="A0A1L9SJW5"/>
<dbReference type="GeneID" id="34609457"/>